<feature type="compositionally biased region" description="Low complexity" evidence="1">
    <location>
        <begin position="27"/>
        <end position="39"/>
    </location>
</feature>
<organism evidence="2 3">
    <name type="scientific">Portunus trituberculatus</name>
    <name type="common">Swimming crab</name>
    <name type="synonym">Neptunus trituberculatus</name>
    <dbReference type="NCBI Taxonomy" id="210409"/>
    <lineage>
        <taxon>Eukaryota</taxon>
        <taxon>Metazoa</taxon>
        <taxon>Ecdysozoa</taxon>
        <taxon>Arthropoda</taxon>
        <taxon>Crustacea</taxon>
        <taxon>Multicrustacea</taxon>
        <taxon>Malacostraca</taxon>
        <taxon>Eumalacostraca</taxon>
        <taxon>Eucarida</taxon>
        <taxon>Decapoda</taxon>
        <taxon>Pleocyemata</taxon>
        <taxon>Brachyura</taxon>
        <taxon>Eubrachyura</taxon>
        <taxon>Portunoidea</taxon>
        <taxon>Portunidae</taxon>
        <taxon>Portuninae</taxon>
        <taxon>Portunus</taxon>
    </lineage>
</organism>
<comment type="caution">
    <text evidence="2">The sequence shown here is derived from an EMBL/GenBank/DDBJ whole genome shotgun (WGS) entry which is preliminary data.</text>
</comment>
<name>A0A5B7IKY1_PORTR</name>
<keyword evidence="3" id="KW-1185">Reference proteome</keyword>
<dbReference type="AlphaFoldDB" id="A0A5B7IKY1"/>
<evidence type="ECO:0000313" key="3">
    <source>
        <dbReference type="Proteomes" id="UP000324222"/>
    </source>
</evidence>
<feature type="compositionally biased region" description="Basic and acidic residues" evidence="1">
    <location>
        <begin position="1"/>
        <end position="14"/>
    </location>
</feature>
<proteinExistence type="predicted"/>
<sequence>MALERLVHGTDRHRTVQRQASHQEGGTADPTSSSATATSKYVELEEDVPPIPWRGLRTLGQHGTAATTNTAAALKRVERSQCRGDGRRATWRNIDNLAIVGLVVFGVSVECRHDGELWSTSSATVVMLRPMQY</sequence>
<feature type="region of interest" description="Disordered" evidence="1">
    <location>
        <begin position="1"/>
        <end position="39"/>
    </location>
</feature>
<dbReference type="EMBL" id="VSRR010065534">
    <property type="protein sequence ID" value="MPC84482.1"/>
    <property type="molecule type" value="Genomic_DNA"/>
</dbReference>
<protein>
    <submittedName>
        <fullName evidence="2">Uncharacterized protein</fullName>
    </submittedName>
</protein>
<evidence type="ECO:0000256" key="1">
    <source>
        <dbReference type="SAM" id="MobiDB-lite"/>
    </source>
</evidence>
<gene>
    <name evidence="2" type="ORF">E2C01_079221</name>
</gene>
<reference evidence="2 3" key="1">
    <citation type="submission" date="2019-05" db="EMBL/GenBank/DDBJ databases">
        <title>Another draft genome of Portunus trituberculatus and its Hox gene families provides insights of decapod evolution.</title>
        <authorList>
            <person name="Jeong J.-H."/>
            <person name="Song I."/>
            <person name="Kim S."/>
            <person name="Choi T."/>
            <person name="Kim D."/>
            <person name="Ryu S."/>
            <person name="Kim W."/>
        </authorList>
    </citation>
    <scope>NUCLEOTIDE SEQUENCE [LARGE SCALE GENOMIC DNA]</scope>
    <source>
        <tissue evidence="2">Muscle</tissue>
    </source>
</reference>
<accession>A0A5B7IKY1</accession>
<dbReference type="Proteomes" id="UP000324222">
    <property type="component" value="Unassembled WGS sequence"/>
</dbReference>
<evidence type="ECO:0000313" key="2">
    <source>
        <dbReference type="EMBL" id="MPC84482.1"/>
    </source>
</evidence>